<evidence type="ECO:0000259" key="12">
    <source>
        <dbReference type="Pfam" id="PF08245"/>
    </source>
</evidence>
<dbReference type="PROSITE" id="PS01012">
    <property type="entry name" value="FOLYLPOLYGLU_SYNT_2"/>
    <property type="match status" value="1"/>
</dbReference>
<evidence type="ECO:0000259" key="11">
    <source>
        <dbReference type="Pfam" id="PF02875"/>
    </source>
</evidence>
<dbReference type="GO" id="GO:0004326">
    <property type="term" value="F:tetrahydrofolylpolyglutamate synthase activity"/>
    <property type="evidence" value="ECO:0007669"/>
    <property type="project" value="UniProtKB-EC"/>
</dbReference>
<evidence type="ECO:0000256" key="10">
    <source>
        <dbReference type="ARBA" id="ARBA00047493"/>
    </source>
</evidence>
<dbReference type="Gene3D" id="3.90.190.20">
    <property type="entry name" value="Mur ligase, C-terminal domain"/>
    <property type="match status" value="1"/>
</dbReference>
<dbReference type="PROSITE" id="PS01011">
    <property type="entry name" value="FOLYLPOLYGLU_SYNT_1"/>
    <property type="match status" value="1"/>
</dbReference>
<dbReference type="RefSeq" id="WP_095660527.1">
    <property type="nucleotide sequence ID" value="NZ_CP019688.1"/>
</dbReference>
<proteinExistence type="inferred from homology"/>
<keyword evidence="7" id="KW-0067">ATP-binding</keyword>
<dbReference type="GO" id="GO:0008841">
    <property type="term" value="F:dihydrofolate synthase activity"/>
    <property type="evidence" value="ECO:0007669"/>
    <property type="project" value="TreeGrafter"/>
</dbReference>
<dbReference type="InterPro" id="IPR036615">
    <property type="entry name" value="Mur_ligase_C_dom_sf"/>
</dbReference>
<dbReference type="SUPFAM" id="SSF53623">
    <property type="entry name" value="MurD-like peptide ligases, catalytic domain"/>
    <property type="match status" value="1"/>
</dbReference>
<keyword evidence="14" id="KW-1185">Reference proteome</keyword>
<evidence type="ECO:0000256" key="1">
    <source>
        <dbReference type="ARBA" id="ARBA00001946"/>
    </source>
</evidence>
<comment type="similarity">
    <text evidence="2">Belongs to the folylpolyglutamate synthase family.</text>
</comment>
<evidence type="ECO:0000313" key="14">
    <source>
        <dbReference type="Proteomes" id="UP000217209"/>
    </source>
</evidence>
<reference evidence="13 14" key="1">
    <citation type="submission" date="2016-12" db="EMBL/GenBank/DDBJ databases">
        <authorList>
            <person name="Song W.-J."/>
            <person name="Kurnit D.M."/>
        </authorList>
    </citation>
    <scope>NUCLEOTIDE SEQUENCE [LARGE SCALE GENOMIC DNA]</scope>
    <source>
        <strain evidence="13 14">DSM 30827</strain>
    </source>
</reference>
<feature type="domain" description="Mur ligase C-terminal" evidence="11">
    <location>
        <begin position="341"/>
        <end position="466"/>
    </location>
</feature>
<dbReference type="InterPro" id="IPR004101">
    <property type="entry name" value="Mur_ligase_C"/>
</dbReference>
<dbReference type="Pfam" id="PF08245">
    <property type="entry name" value="Mur_ligase_M"/>
    <property type="match status" value="1"/>
</dbReference>
<keyword evidence="8" id="KW-0460">Magnesium</keyword>
<dbReference type="Pfam" id="PF02875">
    <property type="entry name" value="Mur_ligase_C"/>
    <property type="match status" value="1"/>
</dbReference>
<evidence type="ECO:0000256" key="5">
    <source>
        <dbReference type="ARBA" id="ARBA00022723"/>
    </source>
</evidence>
<dbReference type="FunFam" id="3.40.1190.10:FF:000011">
    <property type="entry name" value="Folylpolyglutamate synthase/dihydrofolate synthase"/>
    <property type="match status" value="1"/>
</dbReference>
<evidence type="ECO:0000256" key="6">
    <source>
        <dbReference type="ARBA" id="ARBA00022741"/>
    </source>
</evidence>
<evidence type="ECO:0000256" key="2">
    <source>
        <dbReference type="ARBA" id="ARBA00008276"/>
    </source>
</evidence>
<dbReference type="NCBIfam" id="TIGR01499">
    <property type="entry name" value="folC"/>
    <property type="match status" value="1"/>
</dbReference>
<dbReference type="KEGG" id="cgv:CGLAU_09765"/>
<keyword evidence="4 13" id="KW-0436">Ligase</keyword>
<dbReference type="Gene3D" id="3.40.1190.10">
    <property type="entry name" value="Mur-like, catalytic domain"/>
    <property type="match status" value="1"/>
</dbReference>
<evidence type="ECO:0000256" key="3">
    <source>
        <dbReference type="ARBA" id="ARBA00013025"/>
    </source>
</evidence>
<accession>A0A1Q2HYJ7</accession>
<dbReference type="InterPro" id="IPR013221">
    <property type="entry name" value="Mur_ligase_cen"/>
</dbReference>
<dbReference type="OrthoDB" id="9809356at2"/>
<protein>
    <recommendedName>
        <fullName evidence="3">tetrahydrofolate synthase</fullName>
        <ecNumber evidence="3">6.3.2.17</ecNumber>
    </recommendedName>
    <alternativeName>
        <fullName evidence="9">Tetrahydrofolylpolyglutamate synthase</fullName>
    </alternativeName>
</protein>
<organism evidence="13 14">
    <name type="scientific">Corynebacterium glaucum</name>
    <dbReference type="NCBI Taxonomy" id="187491"/>
    <lineage>
        <taxon>Bacteria</taxon>
        <taxon>Bacillati</taxon>
        <taxon>Actinomycetota</taxon>
        <taxon>Actinomycetes</taxon>
        <taxon>Mycobacteriales</taxon>
        <taxon>Corynebacteriaceae</taxon>
        <taxon>Corynebacterium</taxon>
    </lineage>
</organism>
<gene>
    <name evidence="13" type="primary">fgs</name>
    <name evidence="13" type="ORF">CGLAU_09765</name>
</gene>
<dbReference type="InterPro" id="IPR001645">
    <property type="entry name" value="Folylpolyglutamate_synth"/>
</dbReference>
<keyword evidence="5" id="KW-0479">Metal-binding</keyword>
<dbReference type="PANTHER" id="PTHR11136">
    <property type="entry name" value="FOLYLPOLYGLUTAMATE SYNTHASE-RELATED"/>
    <property type="match status" value="1"/>
</dbReference>
<evidence type="ECO:0000313" key="13">
    <source>
        <dbReference type="EMBL" id="AQQ15904.1"/>
    </source>
</evidence>
<evidence type="ECO:0000256" key="4">
    <source>
        <dbReference type="ARBA" id="ARBA00022598"/>
    </source>
</evidence>
<dbReference type="PANTHER" id="PTHR11136:SF0">
    <property type="entry name" value="DIHYDROFOLATE SYNTHETASE-RELATED"/>
    <property type="match status" value="1"/>
</dbReference>
<dbReference type="SUPFAM" id="SSF53244">
    <property type="entry name" value="MurD-like peptide ligases, peptide-binding domain"/>
    <property type="match status" value="1"/>
</dbReference>
<comment type="cofactor">
    <cofactor evidence="1">
        <name>Mg(2+)</name>
        <dbReference type="ChEBI" id="CHEBI:18420"/>
    </cofactor>
</comment>
<evidence type="ECO:0000256" key="7">
    <source>
        <dbReference type="ARBA" id="ARBA00022840"/>
    </source>
</evidence>
<feature type="domain" description="Mur ligase central" evidence="12">
    <location>
        <begin position="171"/>
        <end position="313"/>
    </location>
</feature>
<comment type="catalytic activity">
    <reaction evidence="10">
        <text>(6S)-5,6,7,8-tetrahydrofolyl-(gamma-L-Glu)(n) + L-glutamate + ATP = (6S)-5,6,7,8-tetrahydrofolyl-(gamma-L-Glu)(n+1) + ADP + phosphate + H(+)</text>
        <dbReference type="Rhea" id="RHEA:10580"/>
        <dbReference type="Rhea" id="RHEA-COMP:14738"/>
        <dbReference type="Rhea" id="RHEA-COMP:14740"/>
        <dbReference type="ChEBI" id="CHEBI:15378"/>
        <dbReference type="ChEBI" id="CHEBI:29985"/>
        <dbReference type="ChEBI" id="CHEBI:30616"/>
        <dbReference type="ChEBI" id="CHEBI:43474"/>
        <dbReference type="ChEBI" id="CHEBI:141005"/>
        <dbReference type="ChEBI" id="CHEBI:456216"/>
        <dbReference type="EC" id="6.3.2.17"/>
    </reaction>
</comment>
<dbReference type="InterPro" id="IPR018109">
    <property type="entry name" value="Folylpolyglutamate_synth_CS"/>
</dbReference>
<dbReference type="InterPro" id="IPR036565">
    <property type="entry name" value="Mur-like_cat_sf"/>
</dbReference>
<keyword evidence="6" id="KW-0547">Nucleotide-binding</keyword>
<evidence type="ECO:0000256" key="8">
    <source>
        <dbReference type="ARBA" id="ARBA00022842"/>
    </source>
</evidence>
<dbReference type="Proteomes" id="UP000217209">
    <property type="component" value="Chromosome"/>
</dbReference>
<evidence type="ECO:0000256" key="9">
    <source>
        <dbReference type="ARBA" id="ARBA00030592"/>
    </source>
</evidence>
<dbReference type="EMBL" id="CP019688">
    <property type="protein sequence ID" value="AQQ15904.1"/>
    <property type="molecule type" value="Genomic_DNA"/>
</dbReference>
<dbReference type="GO" id="GO:0005737">
    <property type="term" value="C:cytoplasm"/>
    <property type="evidence" value="ECO:0007669"/>
    <property type="project" value="TreeGrafter"/>
</dbReference>
<dbReference type="GO" id="GO:0005524">
    <property type="term" value="F:ATP binding"/>
    <property type="evidence" value="ECO:0007669"/>
    <property type="project" value="UniProtKB-KW"/>
</dbReference>
<name>A0A1Q2HYJ7_9CORY</name>
<dbReference type="AlphaFoldDB" id="A0A1Q2HYJ7"/>
<dbReference type="EC" id="6.3.2.17" evidence="3"/>
<sequence>MDNEYRAELTEHGITMRLNGPVETGEEAGERTVPAEPETHPDFEDVVAQLDARAGAVDPNPSLERIAMLMDLLGEPQRSFAAIHVAGTNGKTSTARMSESILRALGRRTGLFTSPEMTSLTECIVIDGEEISQTRFVETYRDIEPYIDMVDAQFDPGMSRFEVLVGIAYAAFAEAPVDVAVVEVGMGGTWDATNVIDADVSVITPVGMDHQAFLGETVSEIAAQKAGIIAPGERVAVVAEQDEDAMHAILERAVEVDAAVARAGRDFTVGEAVVAVGGQQLTLNGLGGTYDDVFLPLAGAHQAANASVALAAVEAFFGASSEHPLDADAVREGLGEVTVPGRLERVHVDPIVLVDAAHNPAGADSLAATMQRDFNFQSVIGVVSIYEDKDARSMLTALEPVCAELVITRNHSPRAMEAHDLGEIAADIFGDYRVRVEEHLGAALELAIELAEEDGPEGGGVLVTGSIATAGEARAYLRARKGE</sequence>
<dbReference type="GO" id="GO:0046872">
    <property type="term" value="F:metal ion binding"/>
    <property type="evidence" value="ECO:0007669"/>
    <property type="project" value="UniProtKB-KW"/>
</dbReference>